<accession>A0A8T0YDC9</accession>
<comment type="caution">
    <text evidence="2">The sequence shown here is derived from an EMBL/GenBank/DDBJ whole genome shotgun (WGS) entry which is preliminary data.</text>
</comment>
<reference evidence="2" key="1">
    <citation type="submission" date="2018-10" db="EMBL/GenBank/DDBJ databases">
        <title>Effector identification in a new, highly contiguous assembly of the strawberry crown rot pathogen Phytophthora cactorum.</title>
        <authorList>
            <person name="Armitage A.D."/>
            <person name="Nellist C.F."/>
            <person name="Bates H."/>
            <person name="Vickerstaff R.J."/>
            <person name="Harrison R.J."/>
        </authorList>
    </citation>
    <scope>NUCLEOTIDE SEQUENCE</scope>
    <source>
        <strain evidence="2">15-7</strain>
    </source>
</reference>
<sequence>MPAQRLQQLTGDNALVGQHSSNRLVYSSRACTRPMKPTDREVSYSYVKGSRWFQSQSEREHDGGRFHKYFLNYRCKHGVYQERCGSGKINADVNFTECPARSNLELMNAACPFHSTAAAETLSSACTAKGDSGDISSDAAEEDEFKMVPPDARMMTAVIPTTSRQVCSSILSSDSEDDLNKMEDGEDPNDIGRLDSGEELEEDYIVDEEDAQVGNEDVGGEREEEGARTKGKEMIPI</sequence>
<feature type="region of interest" description="Disordered" evidence="1">
    <location>
        <begin position="172"/>
        <end position="237"/>
    </location>
</feature>
<protein>
    <submittedName>
        <fullName evidence="2">Uncharacterized protein</fullName>
    </submittedName>
</protein>
<feature type="compositionally biased region" description="Acidic residues" evidence="1">
    <location>
        <begin position="197"/>
        <end position="211"/>
    </location>
</feature>
<name>A0A8T0YDC9_9STRA</name>
<gene>
    <name evidence="2" type="ORF">PC113_g21467</name>
</gene>
<organism evidence="2 3">
    <name type="scientific">Phytophthora cactorum</name>
    <dbReference type="NCBI Taxonomy" id="29920"/>
    <lineage>
        <taxon>Eukaryota</taxon>
        <taxon>Sar</taxon>
        <taxon>Stramenopiles</taxon>
        <taxon>Oomycota</taxon>
        <taxon>Peronosporomycetes</taxon>
        <taxon>Peronosporales</taxon>
        <taxon>Peronosporaceae</taxon>
        <taxon>Phytophthora</taxon>
    </lineage>
</organism>
<proteinExistence type="predicted"/>
<dbReference type="EMBL" id="RCMG01001394">
    <property type="protein sequence ID" value="KAG2828439.1"/>
    <property type="molecule type" value="Genomic_DNA"/>
</dbReference>
<evidence type="ECO:0000313" key="3">
    <source>
        <dbReference type="Proteomes" id="UP000735874"/>
    </source>
</evidence>
<dbReference type="AlphaFoldDB" id="A0A8T0YDC9"/>
<dbReference type="Proteomes" id="UP000735874">
    <property type="component" value="Unassembled WGS sequence"/>
</dbReference>
<evidence type="ECO:0000313" key="2">
    <source>
        <dbReference type="EMBL" id="KAG2828439.1"/>
    </source>
</evidence>
<dbReference type="VEuPathDB" id="FungiDB:PC110_g21101"/>
<evidence type="ECO:0000256" key="1">
    <source>
        <dbReference type="SAM" id="MobiDB-lite"/>
    </source>
</evidence>
<feature type="compositionally biased region" description="Basic and acidic residues" evidence="1">
    <location>
        <begin position="219"/>
        <end position="237"/>
    </location>
</feature>